<dbReference type="PANTHER" id="PTHR42786:SF7">
    <property type="entry name" value="TRNA_RRNA METHYLTRANSFERASE SPOU TYPE DOMAIN-CONTAINING PROTEIN"/>
    <property type="match status" value="1"/>
</dbReference>
<feature type="domain" description="tRNA/rRNA methyltransferase SpoU type" evidence="6">
    <location>
        <begin position="8"/>
        <end position="88"/>
    </location>
</feature>
<keyword evidence="4" id="KW-0949">S-adenosyl-L-methionine</keyword>
<dbReference type="CDD" id="cd18093">
    <property type="entry name" value="SpoU-like_TrmJ"/>
    <property type="match status" value="1"/>
</dbReference>
<evidence type="ECO:0000256" key="1">
    <source>
        <dbReference type="ARBA" id="ARBA00007228"/>
    </source>
</evidence>
<dbReference type="GO" id="GO:0005829">
    <property type="term" value="C:cytosol"/>
    <property type="evidence" value="ECO:0007669"/>
    <property type="project" value="TreeGrafter"/>
</dbReference>
<dbReference type="InterPro" id="IPR029028">
    <property type="entry name" value="Alpha/beta_knot_MTases"/>
</dbReference>
<comment type="similarity">
    <text evidence="1">Belongs to the class IV-like SAM-binding methyltransferase superfamily. RNA methyltransferase TrmH family.</text>
</comment>
<gene>
    <name evidence="7" type="ORF">VOLCADRAFT_104150</name>
</gene>
<evidence type="ECO:0000256" key="2">
    <source>
        <dbReference type="ARBA" id="ARBA00022603"/>
    </source>
</evidence>
<sequence length="393" mass="40610">MAFSPQPSIILVEPKMGENIGAAARAMKNFGLSDLRLVKPHDGWPNTLADAVASHAVDLLRSARLYDSVEDAIADLDRVYAATARTRYMTKAFVTSRQLPGDLRQLAGAATEAARASQAAAAAEAAEAVETAALLSVTQATTANATLETAPLNIPFHPSCNRSTAPSSAAPQPLELHPPSPVPAQSTPLPPLGPSASADKNPDPHANGAGLLPVSQPQLRAGVRAPRAGVLFGREASGLTNEEVAAANKVLCIEAHPDYPVLNLAQAVLCTVYELYNARLDAVAGASSVEAAAAAGGGGAVAVGSNAEELRARAAAVQLASHGEVENFLRRLVSELDDVNFFESASKRPATMLSIRNLVAKAEGLTASEVALLHGILSKLTTAARARARVQGS</sequence>
<dbReference type="Pfam" id="PF00588">
    <property type="entry name" value="SpoU_methylase"/>
    <property type="match status" value="2"/>
</dbReference>
<dbReference type="GO" id="GO:0002128">
    <property type="term" value="P:tRNA nucleoside ribose methylation"/>
    <property type="evidence" value="ECO:0007669"/>
    <property type="project" value="TreeGrafter"/>
</dbReference>
<accession>D8TRL1</accession>
<evidence type="ECO:0000259" key="6">
    <source>
        <dbReference type="Pfam" id="PF00588"/>
    </source>
</evidence>
<dbReference type="PANTHER" id="PTHR42786">
    <property type="entry name" value="TRNA/RRNA METHYLTRANSFERASE"/>
    <property type="match status" value="1"/>
</dbReference>
<dbReference type="EMBL" id="GL378333">
    <property type="protein sequence ID" value="EFJ50013.1"/>
    <property type="molecule type" value="Genomic_DNA"/>
</dbReference>
<protein>
    <recommendedName>
        <fullName evidence="6">tRNA/rRNA methyltransferase SpoU type domain-containing protein</fullName>
    </recommendedName>
</protein>
<dbReference type="GeneID" id="9623682"/>
<feature type="region of interest" description="Disordered" evidence="5">
    <location>
        <begin position="152"/>
        <end position="218"/>
    </location>
</feature>
<keyword evidence="2" id="KW-0489">Methyltransferase</keyword>
<dbReference type="InterPro" id="IPR029026">
    <property type="entry name" value="tRNA_m1G_MTases_N"/>
</dbReference>
<dbReference type="GO" id="GO:0008173">
    <property type="term" value="F:RNA methyltransferase activity"/>
    <property type="evidence" value="ECO:0007669"/>
    <property type="project" value="InterPro"/>
</dbReference>
<organism evidence="8">
    <name type="scientific">Volvox carteri f. nagariensis</name>
    <dbReference type="NCBI Taxonomy" id="3068"/>
    <lineage>
        <taxon>Eukaryota</taxon>
        <taxon>Viridiplantae</taxon>
        <taxon>Chlorophyta</taxon>
        <taxon>core chlorophytes</taxon>
        <taxon>Chlorophyceae</taxon>
        <taxon>CS clade</taxon>
        <taxon>Chlamydomonadales</taxon>
        <taxon>Volvocaceae</taxon>
        <taxon>Volvox</taxon>
    </lineage>
</organism>
<keyword evidence="8" id="KW-1185">Reference proteome</keyword>
<dbReference type="InterPro" id="IPR001537">
    <property type="entry name" value="SpoU_MeTrfase"/>
</dbReference>
<dbReference type="SUPFAM" id="SSF75217">
    <property type="entry name" value="alpha/beta knot"/>
    <property type="match status" value="2"/>
</dbReference>
<dbReference type="RefSeq" id="XP_002949078.1">
    <property type="nucleotide sequence ID" value="XM_002949032.1"/>
</dbReference>
<dbReference type="KEGG" id="vcn:VOLCADRAFT_104150"/>
<dbReference type="Proteomes" id="UP000001058">
    <property type="component" value="Unassembled WGS sequence"/>
</dbReference>
<feature type="domain" description="tRNA/rRNA methyltransferase SpoU type" evidence="6">
    <location>
        <begin position="227"/>
        <end position="273"/>
    </location>
</feature>
<evidence type="ECO:0000256" key="3">
    <source>
        <dbReference type="ARBA" id="ARBA00022679"/>
    </source>
</evidence>
<feature type="compositionally biased region" description="Polar residues" evidence="5">
    <location>
        <begin position="160"/>
        <end position="170"/>
    </location>
</feature>
<dbReference type="Gene3D" id="3.40.1280.10">
    <property type="match status" value="1"/>
</dbReference>
<dbReference type="InterPro" id="IPR004384">
    <property type="entry name" value="RNA_MeTrfase_TrmJ/LasT"/>
</dbReference>
<name>D8TRL1_VOLCA</name>
<dbReference type="OrthoDB" id="241340at2759"/>
<evidence type="ECO:0000256" key="5">
    <source>
        <dbReference type="SAM" id="MobiDB-lite"/>
    </source>
</evidence>
<dbReference type="InParanoid" id="D8TRL1"/>
<keyword evidence="3" id="KW-0808">Transferase</keyword>
<reference evidence="7 8" key="1">
    <citation type="journal article" date="2010" name="Science">
        <title>Genomic analysis of organismal complexity in the multicellular green alga Volvox carteri.</title>
        <authorList>
            <person name="Prochnik S.E."/>
            <person name="Umen J."/>
            <person name="Nedelcu A.M."/>
            <person name="Hallmann A."/>
            <person name="Miller S.M."/>
            <person name="Nishii I."/>
            <person name="Ferris P."/>
            <person name="Kuo A."/>
            <person name="Mitros T."/>
            <person name="Fritz-Laylin L.K."/>
            <person name="Hellsten U."/>
            <person name="Chapman J."/>
            <person name="Simakov O."/>
            <person name="Rensing S.A."/>
            <person name="Terry A."/>
            <person name="Pangilinan J."/>
            <person name="Kapitonov V."/>
            <person name="Jurka J."/>
            <person name="Salamov A."/>
            <person name="Shapiro H."/>
            <person name="Schmutz J."/>
            <person name="Grimwood J."/>
            <person name="Lindquist E."/>
            <person name="Lucas S."/>
            <person name="Grigoriev I.V."/>
            <person name="Schmitt R."/>
            <person name="Kirk D."/>
            <person name="Rokhsar D.S."/>
        </authorList>
    </citation>
    <scope>NUCLEOTIDE SEQUENCE [LARGE SCALE GENOMIC DNA]</scope>
    <source>
        <strain evidence="8">f. Nagariensis / Eve</strain>
    </source>
</reference>
<feature type="compositionally biased region" description="Pro residues" evidence="5">
    <location>
        <begin position="176"/>
        <end position="193"/>
    </location>
</feature>
<proteinExistence type="inferred from homology"/>
<dbReference type="Gene3D" id="1.10.8.590">
    <property type="match status" value="1"/>
</dbReference>
<evidence type="ECO:0000313" key="8">
    <source>
        <dbReference type="Proteomes" id="UP000001058"/>
    </source>
</evidence>
<dbReference type="AlphaFoldDB" id="D8TRL1"/>
<evidence type="ECO:0000256" key="4">
    <source>
        <dbReference type="ARBA" id="ARBA00022691"/>
    </source>
</evidence>
<dbReference type="GO" id="GO:0003723">
    <property type="term" value="F:RNA binding"/>
    <property type="evidence" value="ECO:0007669"/>
    <property type="project" value="InterPro"/>
</dbReference>
<evidence type="ECO:0000313" key="7">
    <source>
        <dbReference type="EMBL" id="EFJ50013.1"/>
    </source>
</evidence>